<dbReference type="PANTHER" id="PTHR47582">
    <property type="entry name" value="P450, PUTATIVE (EUROFUNG)-RELATED"/>
    <property type="match status" value="1"/>
</dbReference>
<dbReference type="GO" id="GO:0004497">
    <property type="term" value="F:monooxygenase activity"/>
    <property type="evidence" value="ECO:0007669"/>
    <property type="project" value="UniProtKB-KW"/>
</dbReference>
<dbReference type="OrthoDB" id="1470350at2759"/>
<keyword evidence="4" id="KW-0503">Monooxygenase</keyword>
<name>A0A8K0WSL4_9HYPO</name>
<keyword evidence="3 4" id="KW-0408">Iron</keyword>
<keyword evidence="4" id="KW-0349">Heme</keyword>
<evidence type="ECO:0000256" key="3">
    <source>
        <dbReference type="ARBA" id="ARBA00023004"/>
    </source>
</evidence>
<dbReference type="InterPro" id="IPR053007">
    <property type="entry name" value="CYP450_monoxygenase_sec-met"/>
</dbReference>
<dbReference type="InterPro" id="IPR036396">
    <property type="entry name" value="Cyt_P450_sf"/>
</dbReference>
<dbReference type="InterPro" id="IPR017972">
    <property type="entry name" value="Cyt_P450_CS"/>
</dbReference>
<comment type="similarity">
    <text evidence="4">Belongs to the cytochrome P450 family.</text>
</comment>
<sequence length="519" mass="57831">MFSYDGNAVLWIVVPAALLSIYLAFATRSSPEDPPEVPAQLPIPYLGHTIGLLRNHIGYYPILSKRHRKPVFAVSHLAGKIYVVDKPEVALAILRNTKEVSFAELAASVVLRISLSSNEARKTVLKDVSGPGRKGSDNYTPDIFKNVHATLAPSTGLESMVSIACLYIAREAPLLGPLDGQPFKELDLWTTVRHFIVQATAEAVYGPMNPFRDQETEDGYWHFEESFTHLLTNVLPSITARKGHYGRERVRKAFEKYFAQGGHLKGSTLIKSRHDVAVRHGLSLIDMARLETTMAIGVLSNTPPSAFWMIFYIFSNPQLLHDLRKEMDPLVSTTTSGDKDPHRVIDVSRVRKSSLVSSIWNETLRHAGCGTSARIVETDCRVEVGEERYLFRKGNVIQLPSHTVQTNDRFWGENIKEFDGARFCGEQETGIRKAGVFRPFGGGATLCPGRHLSAAENTVMAVVVALSYEMEPVSGTWEEPEKWTPSMASAVYWPTKGVNVKVRRRQGFEKGTWEFTGMA</sequence>
<keyword evidence="2 4" id="KW-0479">Metal-binding</keyword>
<dbReference type="GO" id="GO:0016705">
    <property type="term" value="F:oxidoreductase activity, acting on paired donors, with incorporation or reduction of molecular oxygen"/>
    <property type="evidence" value="ECO:0007669"/>
    <property type="project" value="InterPro"/>
</dbReference>
<keyword evidence="4" id="KW-0560">Oxidoreductase</keyword>
<comment type="pathway">
    <text evidence="1">Mycotoxin biosynthesis.</text>
</comment>
<dbReference type="AlphaFoldDB" id="A0A8K0WSL4"/>
<keyword evidence="6" id="KW-1185">Reference proteome</keyword>
<evidence type="ECO:0000313" key="6">
    <source>
        <dbReference type="Proteomes" id="UP000813444"/>
    </source>
</evidence>
<gene>
    <name evidence="5" type="ORF">B0I35DRAFT_425925</name>
</gene>
<dbReference type="SUPFAM" id="SSF48264">
    <property type="entry name" value="Cytochrome P450"/>
    <property type="match status" value="1"/>
</dbReference>
<evidence type="ECO:0000256" key="2">
    <source>
        <dbReference type="ARBA" id="ARBA00022723"/>
    </source>
</evidence>
<dbReference type="Pfam" id="PF00067">
    <property type="entry name" value="p450"/>
    <property type="match status" value="1"/>
</dbReference>
<dbReference type="PANTHER" id="PTHR47582:SF1">
    <property type="entry name" value="P450, PUTATIVE (EUROFUNG)-RELATED"/>
    <property type="match status" value="1"/>
</dbReference>
<evidence type="ECO:0000256" key="4">
    <source>
        <dbReference type="RuleBase" id="RU000461"/>
    </source>
</evidence>
<accession>A0A8K0WSL4</accession>
<proteinExistence type="inferred from homology"/>
<organism evidence="5 6">
    <name type="scientific">Stachybotrys elegans</name>
    <dbReference type="NCBI Taxonomy" id="80388"/>
    <lineage>
        <taxon>Eukaryota</taxon>
        <taxon>Fungi</taxon>
        <taxon>Dikarya</taxon>
        <taxon>Ascomycota</taxon>
        <taxon>Pezizomycotina</taxon>
        <taxon>Sordariomycetes</taxon>
        <taxon>Hypocreomycetidae</taxon>
        <taxon>Hypocreales</taxon>
        <taxon>Stachybotryaceae</taxon>
        <taxon>Stachybotrys</taxon>
    </lineage>
</organism>
<comment type="caution">
    <text evidence="5">The sequence shown here is derived from an EMBL/GenBank/DDBJ whole genome shotgun (WGS) entry which is preliminary data.</text>
</comment>
<dbReference type="InterPro" id="IPR001128">
    <property type="entry name" value="Cyt_P450"/>
</dbReference>
<dbReference type="EMBL" id="JAGPNK010000004">
    <property type="protein sequence ID" value="KAH7322516.1"/>
    <property type="molecule type" value="Genomic_DNA"/>
</dbReference>
<dbReference type="Proteomes" id="UP000813444">
    <property type="component" value="Unassembled WGS sequence"/>
</dbReference>
<dbReference type="PROSITE" id="PS00086">
    <property type="entry name" value="CYTOCHROME_P450"/>
    <property type="match status" value="1"/>
</dbReference>
<evidence type="ECO:0000313" key="5">
    <source>
        <dbReference type="EMBL" id="KAH7322516.1"/>
    </source>
</evidence>
<dbReference type="GO" id="GO:0005506">
    <property type="term" value="F:iron ion binding"/>
    <property type="evidence" value="ECO:0007669"/>
    <property type="project" value="InterPro"/>
</dbReference>
<reference evidence="5" key="1">
    <citation type="journal article" date="2021" name="Nat. Commun.">
        <title>Genetic determinants of endophytism in the Arabidopsis root mycobiome.</title>
        <authorList>
            <person name="Mesny F."/>
            <person name="Miyauchi S."/>
            <person name="Thiergart T."/>
            <person name="Pickel B."/>
            <person name="Atanasova L."/>
            <person name="Karlsson M."/>
            <person name="Huettel B."/>
            <person name="Barry K.W."/>
            <person name="Haridas S."/>
            <person name="Chen C."/>
            <person name="Bauer D."/>
            <person name="Andreopoulos W."/>
            <person name="Pangilinan J."/>
            <person name="LaButti K."/>
            <person name="Riley R."/>
            <person name="Lipzen A."/>
            <person name="Clum A."/>
            <person name="Drula E."/>
            <person name="Henrissat B."/>
            <person name="Kohler A."/>
            <person name="Grigoriev I.V."/>
            <person name="Martin F.M."/>
            <person name="Hacquard S."/>
        </authorList>
    </citation>
    <scope>NUCLEOTIDE SEQUENCE</scope>
    <source>
        <strain evidence="5">MPI-CAGE-CH-0235</strain>
    </source>
</reference>
<dbReference type="Gene3D" id="1.10.630.10">
    <property type="entry name" value="Cytochrome P450"/>
    <property type="match status" value="1"/>
</dbReference>
<dbReference type="CDD" id="cd11040">
    <property type="entry name" value="CYP7_CYP8-like"/>
    <property type="match status" value="1"/>
</dbReference>
<dbReference type="GO" id="GO:0020037">
    <property type="term" value="F:heme binding"/>
    <property type="evidence" value="ECO:0007669"/>
    <property type="project" value="InterPro"/>
</dbReference>
<evidence type="ECO:0000256" key="1">
    <source>
        <dbReference type="ARBA" id="ARBA00004685"/>
    </source>
</evidence>
<protein>
    <submittedName>
        <fullName evidence="5">Cytochrome P450</fullName>
    </submittedName>
</protein>